<feature type="region of interest" description="Disordered" evidence="5">
    <location>
        <begin position="126"/>
        <end position="158"/>
    </location>
</feature>
<keyword evidence="2 4" id="KW-0863">Zinc-finger</keyword>
<feature type="region of interest" description="Disordered" evidence="5">
    <location>
        <begin position="421"/>
        <end position="455"/>
    </location>
</feature>
<feature type="domain" description="CW-type" evidence="7">
    <location>
        <begin position="237"/>
        <end position="291"/>
    </location>
</feature>
<feature type="region of interest" description="Disordered" evidence="5">
    <location>
        <begin position="522"/>
        <end position="665"/>
    </location>
</feature>
<evidence type="ECO:0000256" key="3">
    <source>
        <dbReference type="ARBA" id="ARBA00022833"/>
    </source>
</evidence>
<dbReference type="Proteomes" id="UP001152836">
    <property type="component" value="Unassembled WGS sequence"/>
</dbReference>
<accession>A0AAV0A4J2</accession>
<evidence type="ECO:0000313" key="9">
    <source>
        <dbReference type="Proteomes" id="UP001152836"/>
    </source>
</evidence>
<dbReference type="Gene3D" id="3.30.40.100">
    <property type="match status" value="1"/>
</dbReference>
<dbReference type="InterPro" id="IPR011124">
    <property type="entry name" value="Znf_CW"/>
</dbReference>
<evidence type="ECO:0000259" key="7">
    <source>
        <dbReference type="PROSITE" id="PS51050"/>
    </source>
</evidence>
<evidence type="ECO:0000259" key="6">
    <source>
        <dbReference type="PROSITE" id="PS50812"/>
    </source>
</evidence>
<dbReference type="PROSITE" id="PS51050">
    <property type="entry name" value="ZF_CW"/>
    <property type="match status" value="1"/>
</dbReference>
<evidence type="ECO:0000256" key="2">
    <source>
        <dbReference type="ARBA" id="ARBA00022771"/>
    </source>
</evidence>
<dbReference type="InterPro" id="IPR042778">
    <property type="entry name" value="ZCWPW1/ZCWPW2"/>
</dbReference>
<evidence type="ECO:0000313" key="8">
    <source>
        <dbReference type="EMBL" id="CAH7262682.1"/>
    </source>
</evidence>
<evidence type="ECO:0000256" key="4">
    <source>
        <dbReference type="PROSITE-ProRule" id="PRU00454"/>
    </source>
</evidence>
<feature type="region of interest" description="Disordered" evidence="5">
    <location>
        <begin position="1"/>
        <end position="100"/>
    </location>
</feature>
<sequence>MAASQNNKEYEKGTKKTFAPPIQKSHSVSPQADSWKEDTQGTSSPEAEAKPSQPKASSKKKEQKTTTEHGPSGVQEKKRKAQDKLAEKKGKEKQALTNEEFEEIFQTVLRKSLQEYLETSCVQPIIPTKSDKEPGIASSATDNENADGEKVIIPDTPEIASSLEKEVNSEIRTSKPDQLASKKKFNRLSLSKRKKKAEDEKMEEIQDGRECILKDKQKTMIQGPSQIKGQQREEGGFGQCLIWVQCSSPKCEKWRQLRGDIDPSVLPDNWSCDQNPDLNYNRCDIPEETWTGCESDVAYASYVPGSIIWAKQYGYPWWPGMIETDPDLGEYFLFASHLDSLPSKYHVTYFGETVSRAWIPVSMLKNFQELSLELARGKKCRNKDYNQKLEAAIAMAHKAEQINIQERVNSFGFWSRYNGSDGSGEGKGRRMGWEGGEPLLSTGPKPASSAPSRFSSGSACDCGPHRWVSSDEWGHGDMETILRTQAGLENEFPEITSTSPNASWIQVFLPFPLLDLMLRESNSPESCLEKEKDSEEEKEEKEEKKAKLQILDSTLPRPKPAKIQTRKTKSRGPAGGQDGTSKEKTVKESLGSETTVPPGRALGGREEQGNSELHHPGPKKKFKAPESKASATTVPEQKETKIVSQHPTPPAGYGAHPLGKEGPGPQELLTQEAVIFPPEDDGSSDLDLEELMEDIGEPEERGESQQRDGPEGFLAALFEE</sequence>
<feature type="domain" description="PWWP" evidence="6">
    <location>
        <begin position="304"/>
        <end position="370"/>
    </location>
</feature>
<feature type="compositionally biased region" description="Low complexity" evidence="5">
    <location>
        <begin position="444"/>
        <end position="455"/>
    </location>
</feature>
<dbReference type="InterPro" id="IPR000313">
    <property type="entry name" value="PWWP_dom"/>
</dbReference>
<keyword evidence="1" id="KW-0479">Metal-binding</keyword>
<dbReference type="PANTHER" id="PTHR15999">
    <property type="entry name" value="ZINC FINGER CW-TYPE PWWP DOMAIN PROTEIN 1"/>
    <property type="match status" value="1"/>
</dbReference>
<dbReference type="PANTHER" id="PTHR15999:SF2">
    <property type="entry name" value="ZINC FINGER CW-TYPE PWWP DOMAIN PROTEIN 1"/>
    <property type="match status" value="1"/>
</dbReference>
<name>A0AAV0A4J2_PHORO</name>
<feature type="compositionally biased region" description="Basic and acidic residues" evidence="5">
    <location>
        <begin position="698"/>
        <end position="710"/>
    </location>
</feature>
<dbReference type="EMBL" id="CALSGD010001583">
    <property type="protein sequence ID" value="CAH7262682.1"/>
    <property type="molecule type" value="Genomic_DNA"/>
</dbReference>
<dbReference type="CDD" id="cd20145">
    <property type="entry name" value="PWWP_ZCWPW1"/>
    <property type="match status" value="1"/>
</dbReference>
<proteinExistence type="predicted"/>
<dbReference type="Pfam" id="PF00855">
    <property type="entry name" value="PWWP"/>
    <property type="match status" value="1"/>
</dbReference>
<protein>
    <submittedName>
        <fullName evidence="8">LOC100910636 protein</fullName>
    </submittedName>
</protein>
<dbReference type="Gene3D" id="2.30.30.140">
    <property type="match status" value="1"/>
</dbReference>
<keyword evidence="9" id="KW-1185">Reference proteome</keyword>
<feature type="region of interest" description="Disordered" evidence="5">
    <location>
        <begin position="695"/>
        <end position="720"/>
    </location>
</feature>
<keyword evidence="3" id="KW-0862">Zinc</keyword>
<evidence type="ECO:0000256" key="5">
    <source>
        <dbReference type="SAM" id="MobiDB-lite"/>
    </source>
</evidence>
<dbReference type="PROSITE" id="PS50812">
    <property type="entry name" value="PWWP"/>
    <property type="match status" value="1"/>
</dbReference>
<gene>
    <name evidence="8" type="primary">LOC100910636</name>
    <name evidence="8" type="ORF">PHOROB_LOCUS15516</name>
</gene>
<dbReference type="SUPFAM" id="SSF63748">
    <property type="entry name" value="Tudor/PWWP/MBT"/>
    <property type="match status" value="1"/>
</dbReference>
<dbReference type="Pfam" id="PF07496">
    <property type="entry name" value="zf-CW"/>
    <property type="match status" value="1"/>
</dbReference>
<reference evidence="8" key="1">
    <citation type="submission" date="2022-06" db="EMBL/GenBank/DDBJ databases">
        <authorList>
            <person name="Andreotti S."/>
            <person name="Wyler E."/>
        </authorList>
    </citation>
    <scope>NUCLEOTIDE SEQUENCE</scope>
</reference>
<feature type="compositionally biased region" description="Basic and acidic residues" evidence="5">
    <location>
        <begin position="82"/>
        <end position="94"/>
    </location>
</feature>
<dbReference type="AlphaFoldDB" id="A0AAV0A4J2"/>
<dbReference type="GO" id="GO:0008270">
    <property type="term" value="F:zinc ion binding"/>
    <property type="evidence" value="ECO:0007669"/>
    <property type="project" value="UniProtKB-KW"/>
</dbReference>
<dbReference type="GO" id="GO:0005634">
    <property type="term" value="C:nucleus"/>
    <property type="evidence" value="ECO:0007669"/>
    <property type="project" value="TreeGrafter"/>
</dbReference>
<feature type="compositionally biased region" description="Basic and acidic residues" evidence="5">
    <location>
        <begin position="603"/>
        <end position="615"/>
    </location>
</feature>
<evidence type="ECO:0000256" key="1">
    <source>
        <dbReference type="ARBA" id="ARBA00022723"/>
    </source>
</evidence>
<organism evidence="8 9">
    <name type="scientific">Phodopus roborovskii</name>
    <name type="common">Roborovski's desert hamster</name>
    <name type="synonym">Cricetulus roborovskii</name>
    <dbReference type="NCBI Taxonomy" id="109678"/>
    <lineage>
        <taxon>Eukaryota</taxon>
        <taxon>Metazoa</taxon>
        <taxon>Chordata</taxon>
        <taxon>Craniata</taxon>
        <taxon>Vertebrata</taxon>
        <taxon>Euteleostomi</taxon>
        <taxon>Mammalia</taxon>
        <taxon>Eutheria</taxon>
        <taxon>Euarchontoglires</taxon>
        <taxon>Glires</taxon>
        <taxon>Rodentia</taxon>
        <taxon>Myomorpha</taxon>
        <taxon>Muroidea</taxon>
        <taxon>Cricetidae</taxon>
        <taxon>Cricetinae</taxon>
        <taxon>Phodopus</taxon>
    </lineage>
</organism>
<comment type="caution">
    <text evidence="8">The sequence shown here is derived from an EMBL/GenBank/DDBJ whole genome shotgun (WGS) entry which is preliminary data.</text>
</comment>
<feature type="compositionally biased region" description="Basic and acidic residues" evidence="5">
    <location>
        <begin position="527"/>
        <end position="546"/>
    </location>
</feature>
<dbReference type="SMART" id="SM00293">
    <property type="entry name" value="PWWP"/>
    <property type="match status" value="1"/>
</dbReference>